<keyword evidence="5 6" id="KW-0472">Membrane</keyword>
<evidence type="ECO:0000256" key="2">
    <source>
        <dbReference type="ARBA" id="ARBA00007511"/>
    </source>
</evidence>
<dbReference type="AlphaFoldDB" id="A1ZWT5"/>
<dbReference type="OrthoDB" id="9805314at2"/>
<dbReference type="Proteomes" id="UP000004095">
    <property type="component" value="Unassembled WGS sequence"/>
</dbReference>
<proteinExistence type="inferred from homology"/>
<sequence length="250" mass="27505">MEYLFTTEAAISLLSLTVLEIILGVDNVVFISIVSGKLPAEQQPRARNIGLILAIIPRVLLLLAISWVLTLTQDLVDLHLFGYRFELKGKGLILLIGGIFLIYSSTKEIHHKMTGKDEEGGKAGTASFRKVILSIVLLNIVFSFDSVLTAVGLAKHVEIMIIAVIISSLIMMGFAGKISDFVNANPTVKVLALSFLLMIGMLLMAEAIEINGHEVEVPKGYVYFAMAFSLFVELLNLRISKTNENLRQEE</sequence>
<comment type="similarity">
    <text evidence="2">Belongs to the TerC family.</text>
</comment>
<keyword evidence="3 6" id="KW-0812">Transmembrane</keyword>
<evidence type="ECO:0000256" key="3">
    <source>
        <dbReference type="ARBA" id="ARBA00022692"/>
    </source>
</evidence>
<dbReference type="Pfam" id="PF03741">
    <property type="entry name" value="TerC"/>
    <property type="match status" value="1"/>
</dbReference>
<feature type="transmembrane region" description="Helical" evidence="6">
    <location>
        <begin position="12"/>
        <end position="36"/>
    </location>
</feature>
<dbReference type="RefSeq" id="WP_002703367.1">
    <property type="nucleotide sequence ID" value="NZ_AAWS01000054.1"/>
</dbReference>
<evidence type="ECO:0000313" key="7">
    <source>
        <dbReference type="EMBL" id="EAY25112.1"/>
    </source>
</evidence>
<comment type="subcellular location">
    <subcellularLocation>
        <location evidence="1">Membrane</location>
        <topology evidence="1">Multi-pass membrane protein</topology>
    </subcellularLocation>
</comment>
<feature type="transmembrane region" description="Helical" evidence="6">
    <location>
        <begin position="220"/>
        <end position="237"/>
    </location>
</feature>
<organism evidence="7 8">
    <name type="scientific">Microscilla marina ATCC 23134</name>
    <dbReference type="NCBI Taxonomy" id="313606"/>
    <lineage>
        <taxon>Bacteria</taxon>
        <taxon>Pseudomonadati</taxon>
        <taxon>Bacteroidota</taxon>
        <taxon>Cytophagia</taxon>
        <taxon>Cytophagales</taxon>
        <taxon>Microscillaceae</taxon>
        <taxon>Microscilla</taxon>
    </lineage>
</organism>
<dbReference type="PANTHER" id="PTHR30238">
    <property type="entry name" value="MEMBRANE BOUND PREDICTED REDOX MODULATOR"/>
    <property type="match status" value="1"/>
</dbReference>
<evidence type="ECO:0000313" key="8">
    <source>
        <dbReference type="Proteomes" id="UP000004095"/>
    </source>
</evidence>
<dbReference type="eggNOG" id="COG0861">
    <property type="taxonomic scope" value="Bacteria"/>
</dbReference>
<feature type="transmembrane region" description="Helical" evidence="6">
    <location>
        <begin position="89"/>
        <end position="106"/>
    </location>
</feature>
<evidence type="ECO:0000256" key="1">
    <source>
        <dbReference type="ARBA" id="ARBA00004141"/>
    </source>
</evidence>
<evidence type="ECO:0000256" key="4">
    <source>
        <dbReference type="ARBA" id="ARBA00022989"/>
    </source>
</evidence>
<dbReference type="PANTHER" id="PTHR30238:SF4">
    <property type="entry name" value="SLL1022 PROTEIN"/>
    <property type="match status" value="1"/>
</dbReference>
<evidence type="ECO:0000256" key="6">
    <source>
        <dbReference type="SAM" id="Phobius"/>
    </source>
</evidence>
<feature type="transmembrane region" description="Helical" evidence="6">
    <location>
        <begin position="190"/>
        <end position="208"/>
    </location>
</feature>
<feature type="transmembrane region" description="Helical" evidence="6">
    <location>
        <begin position="131"/>
        <end position="153"/>
    </location>
</feature>
<comment type="caution">
    <text evidence="7">The sequence shown here is derived from an EMBL/GenBank/DDBJ whole genome shotgun (WGS) entry which is preliminary data.</text>
</comment>
<gene>
    <name evidence="7" type="ORF">M23134_05882</name>
</gene>
<evidence type="ECO:0000256" key="5">
    <source>
        <dbReference type="ARBA" id="ARBA00023136"/>
    </source>
</evidence>
<keyword evidence="8" id="KW-1185">Reference proteome</keyword>
<dbReference type="GO" id="GO:0016020">
    <property type="term" value="C:membrane"/>
    <property type="evidence" value="ECO:0007669"/>
    <property type="project" value="UniProtKB-SubCell"/>
</dbReference>
<accession>A1ZWT5</accession>
<reference evidence="7 8" key="1">
    <citation type="submission" date="2007-01" db="EMBL/GenBank/DDBJ databases">
        <authorList>
            <person name="Haygood M."/>
            <person name="Podell S."/>
            <person name="Anderson C."/>
            <person name="Hopkinson B."/>
            <person name="Roe K."/>
            <person name="Barbeau K."/>
            <person name="Gaasterland T."/>
            <person name="Ferriera S."/>
            <person name="Johnson J."/>
            <person name="Kravitz S."/>
            <person name="Beeson K."/>
            <person name="Sutton G."/>
            <person name="Rogers Y.-H."/>
            <person name="Friedman R."/>
            <person name="Frazier M."/>
            <person name="Venter J.C."/>
        </authorList>
    </citation>
    <scope>NUCLEOTIDE SEQUENCE [LARGE SCALE GENOMIC DNA]</scope>
    <source>
        <strain evidence="7 8">ATCC 23134</strain>
    </source>
</reference>
<feature type="transmembrane region" description="Helical" evidence="6">
    <location>
        <begin position="48"/>
        <end position="69"/>
    </location>
</feature>
<dbReference type="EMBL" id="AAWS01000054">
    <property type="protein sequence ID" value="EAY25112.1"/>
    <property type="molecule type" value="Genomic_DNA"/>
</dbReference>
<protein>
    <submittedName>
        <fullName evidence="7">Integral membrane protein</fullName>
    </submittedName>
</protein>
<keyword evidence="4 6" id="KW-1133">Transmembrane helix</keyword>
<name>A1ZWT5_MICM2</name>
<feature type="transmembrane region" description="Helical" evidence="6">
    <location>
        <begin position="159"/>
        <end position="178"/>
    </location>
</feature>
<dbReference type="InterPro" id="IPR005496">
    <property type="entry name" value="Integral_membrane_TerC"/>
</dbReference>